<feature type="compositionally biased region" description="Basic and acidic residues" evidence="1">
    <location>
        <begin position="109"/>
        <end position="122"/>
    </location>
</feature>
<feature type="region of interest" description="Disordered" evidence="1">
    <location>
        <begin position="1"/>
        <end position="195"/>
    </location>
</feature>
<feature type="compositionally biased region" description="Polar residues" evidence="1">
    <location>
        <begin position="592"/>
        <end position="620"/>
    </location>
</feature>
<feature type="compositionally biased region" description="Basic and acidic residues" evidence="1">
    <location>
        <begin position="916"/>
        <end position="937"/>
    </location>
</feature>
<sequence>MSATTAQQPPVIPPRPSRSQERAPLPMVPPRPANRRFQRSISPNPDRFAPSPLNESPLVKSKSLHPGGRNHGDPIPRSTSVDLPSLGEEGAEYANLAQESSPSNEESTSPEHTRTVGEDVKLHAPKPSLPAASAKQRVMAVTRTDSDRAAAFGIGRPSSNDDSAGALPSNRSLKKKASTTSQLSIKSDVDDEHGIPEIGIQVPMLKYAGDVQAPSPAPSTVEKKHHSRRSSSRGNLPPGSYGLHGHGMGPQDKLDKAYFEKHPELLKKEHVLHHYDRVKDFSMSSEELNKIVRETITRGSGLGVKNYSGTPTDQVAWQALEESTSRVASPGPGSPKKPSSVISDSDKDKETRRPSSISDVIHVEEPNRRRSVMFNDNESPAVEEDAYDAPILAEDEVAKDPSPYVHQPAVELPKEEQPTSRPTSRPASIYKEHSFDHRSTPLEDVEEYEPLFEDDDKVVKKEPVKEEKPKSVKKQRFPSADIWEDAPSSVYYTAEVSTPDLFEGEDKTENAASIVPPTRDGETPAQAFARHQEELAEKEVRERGADGFIPGRTAKPLWAKHQPHLVSETKAASRPGMKNRFPSRDVWEDTPESLQLETTVSTPQQDESLPSPVETSSPTTAAKKPEIPSRPKPKVSGDDHKPAIPERPKPAIPARPVKAGPTSGGLEPAEAAAPPRQKPAVPARPVGGKIAALQAGFMNDLNRRLQLGPQAPVKKEEPAEEKEEEEKKEKAPLVDARKGRARGPQRRAPSAKQEPPKEAPKPAVTFGVSSAFTFFEIDPEEGELSVGGGHPSLGEPESPVEKKVEEKAPAVEEKKEETPVVEESKPEPVPEAKVEETKAEEPKAEEPKEEPKVEEPKVEEPKVEEPKVQEPKVEEPKTEEPKAEAEPEKEEEPEQKKGIIETVKSLVTNMAGETIVEEKVEQDEEKKTVESATAEEK</sequence>
<feature type="compositionally biased region" description="Basic and acidic residues" evidence="1">
    <location>
        <begin position="344"/>
        <end position="353"/>
    </location>
</feature>
<name>A0AA39ZL02_9PEZI</name>
<feature type="region of interest" description="Disordered" evidence="1">
    <location>
        <begin position="915"/>
        <end position="937"/>
    </location>
</feature>
<proteinExistence type="predicted"/>
<evidence type="ECO:0000256" key="1">
    <source>
        <dbReference type="SAM" id="MobiDB-lite"/>
    </source>
</evidence>
<feature type="compositionally biased region" description="Basic and acidic residues" evidence="1">
    <location>
        <begin position="725"/>
        <end position="738"/>
    </location>
</feature>
<feature type="region of interest" description="Disordered" evidence="1">
    <location>
        <begin position="209"/>
        <end position="256"/>
    </location>
</feature>
<feature type="compositionally biased region" description="Basic and acidic residues" evidence="1">
    <location>
        <begin position="430"/>
        <end position="441"/>
    </location>
</feature>
<evidence type="ECO:0000313" key="2">
    <source>
        <dbReference type="EMBL" id="KAK0673034.1"/>
    </source>
</evidence>
<evidence type="ECO:0000313" key="3">
    <source>
        <dbReference type="Proteomes" id="UP001174997"/>
    </source>
</evidence>
<dbReference type="EMBL" id="JAULSY010000009">
    <property type="protein sequence ID" value="KAK0673034.1"/>
    <property type="molecule type" value="Genomic_DNA"/>
</dbReference>
<comment type="caution">
    <text evidence="2">The sequence shown here is derived from an EMBL/GenBank/DDBJ whole genome shotgun (WGS) entry which is preliminary data.</text>
</comment>
<feature type="region of interest" description="Disordered" evidence="1">
    <location>
        <begin position="779"/>
        <end position="899"/>
    </location>
</feature>
<keyword evidence="3" id="KW-1185">Reference proteome</keyword>
<feature type="region of interest" description="Disordered" evidence="1">
    <location>
        <begin position="320"/>
        <end position="449"/>
    </location>
</feature>
<dbReference type="Pfam" id="PF11489">
    <property type="entry name" value="Aim21"/>
    <property type="match status" value="1"/>
</dbReference>
<feature type="compositionally biased region" description="Low complexity" evidence="1">
    <location>
        <begin position="329"/>
        <end position="340"/>
    </location>
</feature>
<feature type="compositionally biased region" description="Basic and acidic residues" evidence="1">
    <location>
        <begin position="623"/>
        <end position="649"/>
    </location>
</feature>
<feature type="compositionally biased region" description="Low complexity" evidence="1">
    <location>
        <begin position="125"/>
        <end position="135"/>
    </location>
</feature>
<feature type="region of interest" description="Disordered" evidence="1">
    <location>
        <begin position="538"/>
        <end position="687"/>
    </location>
</feature>
<gene>
    <name evidence="2" type="ORF">QBC41DRAFT_152780</name>
</gene>
<reference evidence="2" key="1">
    <citation type="submission" date="2023-06" db="EMBL/GenBank/DDBJ databases">
        <title>Genome-scale phylogeny and comparative genomics of the fungal order Sordariales.</title>
        <authorList>
            <consortium name="Lawrence Berkeley National Laboratory"/>
            <person name="Hensen N."/>
            <person name="Bonometti L."/>
            <person name="Westerberg I."/>
            <person name="Brannstrom I.O."/>
            <person name="Guillou S."/>
            <person name="Cros-Aarteil S."/>
            <person name="Calhoun S."/>
            <person name="Haridas S."/>
            <person name="Kuo A."/>
            <person name="Mondo S."/>
            <person name="Pangilinan J."/>
            <person name="Riley R."/>
            <person name="Labutti K."/>
            <person name="Andreopoulos B."/>
            <person name="Lipzen A."/>
            <person name="Chen C."/>
            <person name="Yanf M."/>
            <person name="Daum C."/>
            <person name="Ng V."/>
            <person name="Clum A."/>
            <person name="Steindorff A."/>
            <person name="Ohm R."/>
            <person name="Martin F."/>
            <person name="Silar P."/>
            <person name="Natvig D."/>
            <person name="Lalanne C."/>
            <person name="Gautier V."/>
            <person name="Ament-Velasquez S.L."/>
            <person name="Kruys A."/>
            <person name="Hutchinson M.I."/>
            <person name="Powell A.J."/>
            <person name="Barry K."/>
            <person name="Miller A.N."/>
            <person name="Grigoriev I.V."/>
            <person name="Debuchy R."/>
            <person name="Gladieux P."/>
            <person name="Thoren M.H."/>
            <person name="Johannesson H."/>
        </authorList>
    </citation>
    <scope>NUCLEOTIDE SEQUENCE</scope>
    <source>
        <strain evidence="2">CBS 307.81</strain>
    </source>
</reference>
<accession>A0AA39ZL02</accession>
<organism evidence="2 3">
    <name type="scientific">Cercophora samala</name>
    <dbReference type="NCBI Taxonomy" id="330535"/>
    <lineage>
        <taxon>Eukaryota</taxon>
        <taxon>Fungi</taxon>
        <taxon>Dikarya</taxon>
        <taxon>Ascomycota</taxon>
        <taxon>Pezizomycotina</taxon>
        <taxon>Sordariomycetes</taxon>
        <taxon>Sordariomycetidae</taxon>
        <taxon>Sordariales</taxon>
        <taxon>Lasiosphaeriaceae</taxon>
        <taxon>Cercophora</taxon>
    </lineage>
</organism>
<dbReference type="Proteomes" id="UP001174997">
    <property type="component" value="Unassembled WGS sequence"/>
</dbReference>
<protein>
    <submittedName>
        <fullName evidence="2">Altered inheritance of mitochondria protein 21</fullName>
    </submittedName>
</protein>
<dbReference type="AlphaFoldDB" id="A0AA39ZL02"/>
<feature type="compositionally biased region" description="Acidic residues" evidence="1">
    <location>
        <begin position="381"/>
        <end position="397"/>
    </location>
</feature>
<feature type="compositionally biased region" description="Basic and acidic residues" evidence="1">
    <location>
        <begin position="799"/>
        <end position="886"/>
    </location>
</feature>
<feature type="region of interest" description="Disordered" evidence="1">
    <location>
        <begin position="501"/>
        <end position="525"/>
    </location>
</feature>
<feature type="region of interest" description="Disordered" evidence="1">
    <location>
        <begin position="702"/>
        <end position="765"/>
    </location>
</feature>
<dbReference type="InterPro" id="IPR021582">
    <property type="entry name" value="Aim21"/>
</dbReference>